<dbReference type="PROSITE" id="PS50109">
    <property type="entry name" value="HIS_KIN"/>
    <property type="match status" value="1"/>
</dbReference>
<dbReference type="Gene3D" id="3.30.565.10">
    <property type="entry name" value="Histidine kinase-like ATPase, C-terminal domain"/>
    <property type="match status" value="1"/>
</dbReference>
<evidence type="ECO:0000256" key="8">
    <source>
        <dbReference type="SAM" id="Phobius"/>
    </source>
</evidence>
<evidence type="ECO:0000256" key="2">
    <source>
        <dbReference type="ARBA" id="ARBA00012438"/>
    </source>
</evidence>
<dbReference type="InterPro" id="IPR003594">
    <property type="entry name" value="HATPase_dom"/>
</dbReference>
<feature type="transmembrane region" description="Helical" evidence="8">
    <location>
        <begin position="30"/>
        <end position="51"/>
    </location>
</feature>
<evidence type="ECO:0000256" key="5">
    <source>
        <dbReference type="ARBA" id="ARBA00022777"/>
    </source>
</evidence>
<dbReference type="SUPFAM" id="SSF55785">
    <property type="entry name" value="PYP-like sensor domain (PAS domain)"/>
    <property type="match status" value="1"/>
</dbReference>
<dbReference type="InterPro" id="IPR004358">
    <property type="entry name" value="Sig_transdc_His_kin-like_C"/>
</dbReference>
<dbReference type="PRINTS" id="PR00344">
    <property type="entry name" value="BCTRLSENSOR"/>
</dbReference>
<dbReference type="InterPro" id="IPR036097">
    <property type="entry name" value="HisK_dim/P_sf"/>
</dbReference>
<proteinExistence type="predicted"/>
<evidence type="ECO:0000313" key="11">
    <source>
        <dbReference type="Proteomes" id="UP000886740"/>
    </source>
</evidence>
<evidence type="ECO:0000256" key="6">
    <source>
        <dbReference type="ARBA" id="ARBA00022840"/>
    </source>
</evidence>
<evidence type="ECO:0000256" key="7">
    <source>
        <dbReference type="ARBA" id="ARBA00023012"/>
    </source>
</evidence>
<evidence type="ECO:0000256" key="4">
    <source>
        <dbReference type="ARBA" id="ARBA00022741"/>
    </source>
</evidence>
<dbReference type="Pfam" id="PF02518">
    <property type="entry name" value="HATPase_c"/>
    <property type="match status" value="1"/>
</dbReference>
<keyword evidence="8" id="KW-0472">Membrane</keyword>
<keyword evidence="8" id="KW-1133">Transmembrane helix</keyword>
<keyword evidence="5" id="KW-0418">Kinase</keyword>
<comment type="catalytic activity">
    <reaction evidence="1">
        <text>ATP + protein L-histidine = ADP + protein N-phospho-L-histidine.</text>
        <dbReference type="EC" id="2.7.13.3"/>
    </reaction>
</comment>
<evidence type="ECO:0000259" key="9">
    <source>
        <dbReference type="PROSITE" id="PS50109"/>
    </source>
</evidence>
<name>A0A9D1XAG9_9BACT</name>
<keyword evidence="8" id="KW-0812">Transmembrane</keyword>
<feature type="domain" description="Histidine kinase" evidence="9">
    <location>
        <begin position="216"/>
        <end position="425"/>
    </location>
</feature>
<reference evidence="10" key="1">
    <citation type="journal article" date="2021" name="PeerJ">
        <title>Extensive microbial diversity within the chicken gut microbiome revealed by metagenomics and culture.</title>
        <authorList>
            <person name="Gilroy R."/>
            <person name="Ravi A."/>
            <person name="Getino M."/>
            <person name="Pursley I."/>
            <person name="Horton D.L."/>
            <person name="Alikhan N.F."/>
            <person name="Baker D."/>
            <person name="Gharbi K."/>
            <person name="Hall N."/>
            <person name="Watson M."/>
            <person name="Adriaenssens E.M."/>
            <person name="Foster-Nyarko E."/>
            <person name="Jarju S."/>
            <person name="Secka A."/>
            <person name="Antonio M."/>
            <person name="Oren A."/>
            <person name="Chaudhuri R.R."/>
            <person name="La Ragione R."/>
            <person name="Hildebrand F."/>
            <person name="Pallen M.J."/>
        </authorList>
    </citation>
    <scope>NUCLEOTIDE SEQUENCE</scope>
    <source>
        <strain evidence="10">ChiGjej6B6-14162</strain>
    </source>
</reference>
<keyword evidence="7" id="KW-0902">Two-component regulatory system</keyword>
<evidence type="ECO:0000313" key="10">
    <source>
        <dbReference type="EMBL" id="HIX75630.1"/>
    </source>
</evidence>
<evidence type="ECO:0000256" key="3">
    <source>
        <dbReference type="ARBA" id="ARBA00022679"/>
    </source>
</evidence>
<dbReference type="InterPro" id="IPR050351">
    <property type="entry name" value="BphY/WalK/GraS-like"/>
</dbReference>
<dbReference type="PANTHER" id="PTHR42878:SF7">
    <property type="entry name" value="SENSOR HISTIDINE KINASE GLRK"/>
    <property type="match status" value="1"/>
</dbReference>
<dbReference type="GO" id="GO:0000155">
    <property type="term" value="F:phosphorelay sensor kinase activity"/>
    <property type="evidence" value="ECO:0007669"/>
    <property type="project" value="InterPro"/>
</dbReference>
<dbReference type="SMART" id="SM00387">
    <property type="entry name" value="HATPase_c"/>
    <property type="match status" value="1"/>
</dbReference>
<dbReference type="InterPro" id="IPR005467">
    <property type="entry name" value="His_kinase_dom"/>
</dbReference>
<dbReference type="GO" id="GO:0005524">
    <property type="term" value="F:ATP binding"/>
    <property type="evidence" value="ECO:0007669"/>
    <property type="project" value="UniProtKB-KW"/>
</dbReference>
<accession>A0A9D1XAG9</accession>
<keyword evidence="4" id="KW-0547">Nucleotide-binding</keyword>
<reference evidence="10" key="2">
    <citation type="submission" date="2021-04" db="EMBL/GenBank/DDBJ databases">
        <authorList>
            <person name="Gilroy R."/>
        </authorList>
    </citation>
    <scope>NUCLEOTIDE SEQUENCE</scope>
    <source>
        <strain evidence="10">ChiGjej6B6-14162</strain>
    </source>
</reference>
<organism evidence="10 11">
    <name type="scientific">Candidatus Parabacteroides intestinipullorum</name>
    <dbReference type="NCBI Taxonomy" id="2838723"/>
    <lineage>
        <taxon>Bacteria</taxon>
        <taxon>Pseudomonadati</taxon>
        <taxon>Bacteroidota</taxon>
        <taxon>Bacteroidia</taxon>
        <taxon>Bacteroidales</taxon>
        <taxon>Tannerellaceae</taxon>
        <taxon>Parabacteroides</taxon>
    </lineage>
</organism>
<gene>
    <name evidence="10" type="ORF">H9977_11460</name>
</gene>
<dbReference type="InterPro" id="IPR035965">
    <property type="entry name" value="PAS-like_dom_sf"/>
</dbReference>
<dbReference type="SUPFAM" id="SSF47384">
    <property type="entry name" value="Homodimeric domain of signal transducing histidine kinase"/>
    <property type="match status" value="1"/>
</dbReference>
<comment type="caution">
    <text evidence="10">The sequence shown here is derived from an EMBL/GenBank/DDBJ whole genome shotgun (WGS) entry which is preliminary data.</text>
</comment>
<dbReference type="Gene3D" id="1.10.287.130">
    <property type="match status" value="1"/>
</dbReference>
<sequence>MKSYVWTVIMLVGGIVLSSAALFYTLYERIIFMPTFCGVALLACAIALYRVQVRQVKAWRYVVDCLLQQDLIQMVRPPFNDRVTRELAADLSEALRVLRERLLGEEAWRQYYERLLNQVDTAVLVTDREGWIEWRNRAAERLMAPSSSHLPEPFREAIRTGKTVVRYDGRGLSGDWAIDVTRIDLRGRESLVVSLKDIHSALESNEMEAWRKLIRVLTHEIMNSITPIISLSETLSARCQDPEGHLNPDHIRQGLGIIHRRSKGLLEFVENYRRLTRIAAPAKGRIMVAEFFSDLRRLCPEPYVHFRQPDDNLIWWADRAQMEQVFLNLLKNAREACADSDNPRIEVEAHSLSDELLFSVSDNGVGILPEVIERLFIPFFTTKPSGSGIGLSICKQIVVSHGGRISVESVVGKGSRFILRFPKISG</sequence>
<protein>
    <recommendedName>
        <fullName evidence="2">histidine kinase</fullName>
        <ecNumber evidence="2">2.7.13.3</ecNumber>
    </recommendedName>
</protein>
<keyword evidence="6" id="KW-0067">ATP-binding</keyword>
<feature type="transmembrane region" description="Helical" evidence="8">
    <location>
        <begin position="5"/>
        <end position="24"/>
    </location>
</feature>
<keyword evidence="3" id="KW-0808">Transferase</keyword>
<dbReference type="PANTHER" id="PTHR42878">
    <property type="entry name" value="TWO-COMPONENT HISTIDINE KINASE"/>
    <property type="match status" value="1"/>
</dbReference>
<dbReference type="Proteomes" id="UP000886740">
    <property type="component" value="Unassembled WGS sequence"/>
</dbReference>
<dbReference type="AlphaFoldDB" id="A0A9D1XAG9"/>
<dbReference type="SUPFAM" id="SSF55874">
    <property type="entry name" value="ATPase domain of HSP90 chaperone/DNA topoisomerase II/histidine kinase"/>
    <property type="match status" value="1"/>
</dbReference>
<dbReference type="EC" id="2.7.13.3" evidence="2"/>
<dbReference type="EMBL" id="DXEL01000078">
    <property type="protein sequence ID" value="HIX75630.1"/>
    <property type="molecule type" value="Genomic_DNA"/>
</dbReference>
<dbReference type="GO" id="GO:0030295">
    <property type="term" value="F:protein kinase activator activity"/>
    <property type="evidence" value="ECO:0007669"/>
    <property type="project" value="TreeGrafter"/>
</dbReference>
<dbReference type="GO" id="GO:0000156">
    <property type="term" value="F:phosphorelay response regulator activity"/>
    <property type="evidence" value="ECO:0007669"/>
    <property type="project" value="TreeGrafter"/>
</dbReference>
<evidence type="ECO:0000256" key="1">
    <source>
        <dbReference type="ARBA" id="ARBA00000085"/>
    </source>
</evidence>
<dbReference type="InterPro" id="IPR036890">
    <property type="entry name" value="HATPase_C_sf"/>
</dbReference>
<dbReference type="GO" id="GO:0007234">
    <property type="term" value="P:osmosensory signaling via phosphorelay pathway"/>
    <property type="evidence" value="ECO:0007669"/>
    <property type="project" value="TreeGrafter"/>
</dbReference>